<dbReference type="InterPro" id="IPR029044">
    <property type="entry name" value="Nucleotide-diphossugar_trans"/>
</dbReference>
<dbReference type="PANTHER" id="PTHR42883:SF2">
    <property type="entry name" value="THYMIDYLYLTRANSFERASE"/>
    <property type="match status" value="1"/>
</dbReference>
<proteinExistence type="predicted"/>
<evidence type="ECO:0000313" key="3">
    <source>
        <dbReference type="Proteomes" id="UP001172083"/>
    </source>
</evidence>
<dbReference type="Gene3D" id="3.90.550.10">
    <property type="entry name" value="Spore Coat Polysaccharide Biosynthesis Protein SpsA, Chain A"/>
    <property type="match status" value="1"/>
</dbReference>
<evidence type="ECO:0000313" key="2">
    <source>
        <dbReference type="EMBL" id="MDN5215731.1"/>
    </source>
</evidence>
<reference evidence="2" key="1">
    <citation type="submission" date="2023-06" db="EMBL/GenBank/DDBJ databases">
        <title>Genomic of Agaribacillus aureum.</title>
        <authorList>
            <person name="Wang G."/>
        </authorList>
    </citation>
    <scope>NUCLEOTIDE SEQUENCE</scope>
    <source>
        <strain evidence="2">BMA12</strain>
    </source>
</reference>
<sequence>MKAVIPVAGMGSRLRPHTHTQPKALVPVAGKAILAHILDPLIEAGIEEFILIIGYMGNKIEEYIHERYKDKGIKLEFVVQEPREGIAHALWLAGDNLKEADEILITLGDIIINIDLQKFLATETSVVGVKKVEIPGNFGIAELDQEGFITNLVEKPTIPKSNVALIGIYKLVNPKLFFESIDYIMDNQIKNLGEYQLTDALMHMIEKGGKITTQSVDNWFDCGRKESLLEANAILMNRPEFESTDHEFHKTILVPPVSIGKNCKISNSIIGPNVALGDNATISYSIVKNTIIGSFSELQSAVLHNSVIGNDTTLKGLSHSLNIGDNTEINFTG</sequence>
<evidence type="ECO:0000259" key="1">
    <source>
        <dbReference type="Pfam" id="PF00483"/>
    </source>
</evidence>
<dbReference type="PANTHER" id="PTHR42883">
    <property type="entry name" value="GLUCOSE-1-PHOSPHATE THYMIDYLTRANSFERASE"/>
    <property type="match status" value="1"/>
</dbReference>
<dbReference type="EMBL" id="JAUJEB010000007">
    <property type="protein sequence ID" value="MDN5215731.1"/>
    <property type="molecule type" value="Genomic_DNA"/>
</dbReference>
<organism evidence="2 3">
    <name type="scientific">Agaribacillus aureus</name>
    <dbReference type="NCBI Taxonomy" id="3051825"/>
    <lineage>
        <taxon>Bacteria</taxon>
        <taxon>Pseudomonadati</taxon>
        <taxon>Bacteroidota</taxon>
        <taxon>Cytophagia</taxon>
        <taxon>Cytophagales</taxon>
        <taxon>Splendidivirgaceae</taxon>
        <taxon>Agaribacillus</taxon>
    </lineage>
</organism>
<dbReference type="RefSeq" id="WP_346761069.1">
    <property type="nucleotide sequence ID" value="NZ_JAUJEB010000007.1"/>
</dbReference>
<feature type="domain" description="Nucleotidyl transferase" evidence="1">
    <location>
        <begin position="2"/>
        <end position="235"/>
    </location>
</feature>
<accession>A0ABT8LET6</accession>
<comment type="caution">
    <text evidence="2">The sequence shown here is derived from an EMBL/GenBank/DDBJ whole genome shotgun (WGS) entry which is preliminary data.</text>
</comment>
<dbReference type="Pfam" id="PF00483">
    <property type="entry name" value="NTP_transferase"/>
    <property type="match status" value="1"/>
</dbReference>
<gene>
    <name evidence="2" type="ORF">QQ020_26875</name>
</gene>
<protein>
    <submittedName>
        <fullName evidence="2">Sugar phosphate nucleotidyltransferase</fullName>
    </submittedName>
</protein>
<dbReference type="CDD" id="cd04181">
    <property type="entry name" value="NTP_transferase"/>
    <property type="match status" value="1"/>
</dbReference>
<dbReference type="SUPFAM" id="SSF53448">
    <property type="entry name" value="Nucleotide-diphospho-sugar transferases"/>
    <property type="match status" value="1"/>
</dbReference>
<dbReference type="Gene3D" id="2.160.10.10">
    <property type="entry name" value="Hexapeptide repeat proteins"/>
    <property type="match status" value="1"/>
</dbReference>
<name>A0ABT8LET6_9BACT</name>
<dbReference type="InterPro" id="IPR005835">
    <property type="entry name" value="NTP_transferase_dom"/>
</dbReference>
<keyword evidence="3" id="KW-1185">Reference proteome</keyword>
<dbReference type="Proteomes" id="UP001172083">
    <property type="component" value="Unassembled WGS sequence"/>
</dbReference>